<sequence length="493" mass="54221">MAFRNRKAPTTDEFVVVSQGEKGGKYDPSIPAEAYATGFMEFTDTAPTIYHANHYLSKALEEHGFEYLDEREDWTDRLTKGNKFYTTRGTTTVLAFTKGKHWQPSHGAGIVGTHIDSLTCVVKPISIKEPIDDFELIGVAPYAGALSDLWWDRDLGIGGRMIVREGRGITEKLVRIPHPIARIASLAPHFGKFAQGPFNPETQKVPFIGLAKDGKLPEPTEDEKKSPVVGQHSLRLLRALSRESGVPVRDILSVELHLFDTQPAALGGIDKEFIFAPRVDNKACTYSGVYGFIEAADTVVESDSLSVVVAYDNEEIGSRSRTGAQGNILEAAVDRIFAAEDCCPDDAKKAVFWANSFFLSADVTHATNPNFSDVYMTNHKPKLNKGITVTFAPGGNMITNANTSAFVQEIARRTDNTIQYFQVRNDSPTGGTIGPYLASKTGIRGVDLGIAQLSMHSIRATIGSEDIWLGVKFFKSFFNTWREVDLEFQLGSL</sequence>
<evidence type="ECO:0000256" key="2">
    <source>
        <dbReference type="ARBA" id="ARBA00008290"/>
    </source>
</evidence>
<protein>
    <submittedName>
        <fullName evidence="10">Metalloaminopeptidase</fullName>
    </submittedName>
</protein>
<dbReference type="PANTHER" id="PTHR28570">
    <property type="entry name" value="ASPARTYL AMINOPEPTIDASE"/>
    <property type="match status" value="1"/>
</dbReference>
<dbReference type="Pfam" id="PF02127">
    <property type="entry name" value="Peptidase_M18"/>
    <property type="match status" value="1"/>
</dbReference>
<comment type="caution">
    <text evidence="10">The sequence shown here is derived from an EMBL/GenBank/DDBJ whole genome shotgun (WGS) entry which is preliminary data.</text>
</comment>
<keyword evidence="6 9" id="KW-0378">Hydrolase</keyword>
<evidence type="ECO:0000313" key="11">
    <source>
        <dbReference type="Proteomes" id="UP001362899"/>
    </source>
</evidence>
<dbReference type="InterPro" id="IPR001948">
    <property type="entry name" value="Peptidase_M18"/>
</dbReference>
<dbReference type="Proteomes" id="UP001362899">
    <property type="component" value="Unassembled WGS sequence"/>
</dbReference>
<dbReference type="SUPFAM" id="SSF53187">
    <property type="entry name" value="Zn-dependent exopeptidases"/>
    <property type="match status" value="1"/>
</dbReference>
<gene>
    <name evidence="10" type="ORF">DASB73_042010</name>
</gene>
<evidence type="ECO:0000256" key="8">
    <source>
        <dbReference type="ARBA" id="ARBA00023049"/>
    </source>
</evidence>
<evidence type="ECO:0000256" key="4">
    <source>
        <dbReference type="ARBA" id="ARBA00022670"/>
    </source>
</evidence>
<keyword evidence="7 9" id="KW-0862">Zinc</keyword>
<dbReference type="GO" id="GO:0008270">
    <property type="term" value="F:zinc ion binding"/>
    <property type="evidence" value="ECO:0007669"/>
    <property type="project" value="InterPro"/>
</dbReference>
<reference evidence="10 11" key="1">
    <citation type="journal article" date="2023" name="Elife">
        <title>Identification of key yeast species and microbe-microbe interactions impacting larval growth of Drosophila in the wild.</title>
        <authorList>
            <person name="Mure A."/>
            <person name="Sugiura Y."/>
            <person name="Maeda R."/>
            <person name="Honda K."/>
            <person name="Sakurai N."/>
            <person name="Takahashi Y."/>
            <person name="Watada M."/>
            <person name="Katoh T."/>
            <person name="Gotoh A."/>
            <person name="Gotoh Y."/>
            <person name="Taniguchi I."/>
            <person name="Nakamura K."/>
            <person name="Hayashi T."/>
            <person name="Katayama T."/>
            <person name="Uemura T."/>
            <person name="Hattori Y."/>
        </authorList>
    </citation>
    <scope>NUCLEOTIDE SEQUENCE [LARGE SCALE GENOMIC DNA]</scope>
    <source>
        <strain evidence="10 11">SB-73</strain>
    </source>
</reference>
<keyword evidence="5 9" id="KW-0479">Metal-binding</keyword>
<keyword evidence="8 9" id="KW-0482">Metalloprotease</keyword>
<proteinExistence type="inferred from homology"/>
<dbReference type="GO" id="GO:0070006">
    <property type="term" value="F:metalloaminopeptidase activity"/>
    <property type="evidence" value="ECO:0007669"/>
    <property type="project" value="TreeGrafter"/>
</dbReference>
<comment type="similarity">
    <text evidence="2 9">Belongs to the peptidase M18 family.</text>
</comment>
<keyword evidence="11" id="KW-1185">Reference proteome</keyword>
<dbReference type="GO" id="GO:0000324">
    <property type="term" value="C:fungal-type vacuole"/>
    <property type="evidence" value="ECO:0007669"/>
    <property type="project" value="TreeGrafter"/>
</dbReference>
<dbReference type="Gene3D" id="3.40.630.10">
    <property type="entry name" value="Zn peptidases"/>
    <property type="match status" value="1"/>
</dbReference>
<dbReference type="CDD" id="cd05658">
    <property type="entry name" value="M18_DAP"/>
    <property type="match status" value="1"/>
</dbReference>
<evidence type="ECO:0000256" key="5">
    <source>
        <dbReference type="ARBA" id="ARBA00022723"/>
    </source>
</evidence>
<evidence type="ECO:0000256" key="7">
    <source>
        <dbReference type="ARBA" id="ARBA00022833"/>
    </source>
</evidence>
<evidence type="ECO:0000256" key="6">
    <source>
        <dbReference type="ARBA" id="ARBA00022801"/>
    </source>
</evidence>
<evidence type="ECO:0000313" key="10">
    <source>
        <dbReference type="EMBL" id="GMM53238.1"/>
    </source>
</evidence>
<dbReference type="AlphaFoldDB" id="A0AAV5RP72"/>
<dbReference type="PANTHER" id="PTHR28570:SF4">
    <property type="entry name" value="VACUOLAR AMINOPEPTIDASE 1"/>
    <property type="match status" value="1"/>
</dbReference>
<keyword evidence="4 9" id="KW-0645">Protease</keyword>
<comment type="cofactor">
    <cofactor evidence="1">
        <name>Zn(2+)</name>
        <dbReference type="ChEBI" id="CHEBI:29105"/>
    </cofactor>
</comment>
<dbReference type="SUPFAM" id="SSF101821">
    <property type="entry name" value="Aminopeptidase/glucanase lid domain"/>
    <property type="match status" value="1"/>
</dbReference>
<evidence type="ECO:0000256" key="3">
    <source>
        <dbReference type="ARBA" id="ARBA00022438"/>
    </source>
</evidence>
<organism evidence="10 11">
    <name type="scientific">Starmerella bacillaris</name>
    <name type="common">Yeast</name>
    <name type="synonym">Candida zemplinina</name>
    <dbReference type="NCBI Taxonomy" id="1247836"/>
    <lineage>
        <taxon>Eukaryota</taxon>
        <taxon>Fungi</taxon>
        <taxon>Dikarya</taxon>
        <taxon>Ascomycota</taxon>
        <taxon>Saccharomycotina</taxon>
        <taxon>Dipodascomycetes</taxon>
        <taxon>Dipodascales</taxon>
        <taxon>Trichomonascaceae</taxon>
        <taxon>Starmerella</taxon>
    </lineage>
</organism>
<dbReference type="GO" id="GO:0006508">
    <property type="term" value="P:proteolysis"/>
    <property type="evidence" value="ECO:0007669"/>
    <property type="project" value="UniProtKB-KW"/>
</dbReference>
<evidence type="ECO:0000256" key="9">
    <source>
        <dbReference type="RuleBase" id="RU004386"/>
    </source>
</evidence>
<dbReference type="PRINTS" id="PR00932">
    <property type="entry name" value="AMINO1PTASE"/>
</dbReference>
<accession>A0AAV5RP72</accession>
<keyword evidence="3 9" id="KW-0031">Aminopeptidase</keyword>
<name>A0AAV5RP72_STABA</name>
<dbReference type="Gene3D" id="2.30.250.10">
    <property type="entry name" value="Aminopeptidase i, Domain 2"/>
    <property type="match status" value="1"/>
</dbReference>
<evidence type="ECO:0000256" key="1">
    <source>
        <dbReference type="ARBA" id="ARBA00001947"/>
    </source>
</evidence>
<dbReference type="InterPro" id="IPR023358">
    <property type="entry name" value="Peptidase_M18_dom2"/>
</dbReference>
<dbReference type="EMBL" id="BTGC01000008">
    <property type="protein sequence ID" value="GMM53238.1"/>
    <property type="molecule type" value="Genomic_DNA"/>
</dbReference>